<keyword evidence="2" id="KW-1185">Reference proteome</keyword>
<dbReference type="EMBL" id="CAVMJV010000001">
    <property type="protein sequence ID" value="CAK5009728.1"/>
    <property type="molecule type" value="Genomic_DNA"/>
</dbReference>
<organism evidence="1 2">
    <name type="scientific">Meloidogyne enterolobii</name>
    <name type="common">Root-knot nematode worm</name>
    <name type="synonym">Meloidogyne mayaguensis</name>
    <dbReference type="NCBI Taxonomy" id="390850"/>
    <lineage>
        <taxon>Eukaryota</taxon>
        <taxon>Metazoa</taxon>
        <taxon>Ecdysozoa</taxon>
        <taxon>Nematoda</taxon>
        <taxon>Chromadorea</taxon>
        <taxon>Rhabditida</taxon>
        <taxon>Tylenchina</taxon>
        <taxon>Tylenchomorpha</taxon>
        <taxon>Tylenchoidea</taxon>
        <taxon>Meloidogynidae</taxon>
        <taxon>Meloidogyninae</taxon>
        <taxon>Meloidogyne</taxon>
    </lineage>
</organism>
<reference evidence="1" key="1">
    <citation type="submission" date="2023-11" db="EMBL/GenBank/DDBJ databases">
        <authorList>
            <person name="Poullet M."/>
        </authorList>
    </citation>
    <scope>NUCLEOTIDE SEQUENCE</scope>
    <source>
        <strain evidence="1">E1834</strain>
    </source>
</reference>
<evidence type="ECO:0000313" key="2">
    <source>
        <dbReference type="Proteomes" id="UP001497535"/>
    </source>
</evidence>
<name>A0ACB0XN80_MELEN</name>
<gene>
    <name evidence="1" type="ORF">MENTE1834_LOCUS1420</name>
</gene>
<protein>
    <submittedName>
        <fullName evidence="1">Uncharacterized protein</fullName>
    </submittedName>
</protein>
<dbReference type="Proteomes" id="UP001497535">
    <property type="component" value="Unassembled WGS sequence"/>
</dbReference>
<sequence length="135" mass="16059">MFIIILFLLFSLASSSNLSLVNDPRWQDMWKQEPCRCPKYLLNLPFNVTGPIPGRCECPIHLLKSSRANAEDFEFYRLTPFRRYGIKRYNDSLQINELNENITIATIPHVVNYSTSFNYLIYSKWWFIPYLFTFT</sequence>
<proteinExistence type="predicted"/>
<comment type="caution">
    <text evidence="1">The sequence shown here is derived from an EMBL/GenBank/DDBJ whole genome shotgun (WGS) entry which is preliminary data.</text>
</comment>
<accession>A0ACB0XN80</accession>
<evidence type="ECO:0000313" key="1">
    <source>
        <dbReference type="EMBL" id="CAK5009728.1"/>
    </source>
</evidence>